<keyword evidence="1" id="KW-0472">Membrane</keyword>
<keyword evidence="2" id="KW-0732">Signal</keyword>
<dbReference type="AlphaFoldDB" id="A0A168HZQ5"/>
<organism evidence="3 4">
    <name type="scientific">Mucor lusitanicus CBS 277.49</name>
    <dbReference type="NCBI Taxonomy" id="747725"/>
    <lineage>
        <taxon>Eukaryota</taxon>
        <taxon>Fungi</taxon>
        <taxon>Fungi incertae sedis</taxon>
        <taxon>Mucoromycota</taxon>
        <taxon>Mucoromycotina</taxon>
        <taxon>Mucoromycetes</taxon>
        <taxon>Mucorales</taxon>
        <taxon>Mucorineae</taxon>
        <taxon>Mucoraceae</taxon>
        <taxon>Mucor</taxon>
    </lineage>
</organism>
<proteinExistence type="predicted"/>
<gene>
    <name evidence="3" type="ORF">MUCCIDRAFT_157197</name>
</gene>
<evidence type="ECO:0000313" key="4">
    <source>
        <dbReference type="Proteomes" id="UP000077051"/>
    </source>
</evidence>
<keyword evidence="1" id="KW-0812">Transmembrane</keyword>
<evidence type="ECO:0000313" key="3">
    <source>
        <dbReference type="EMBL" id="OAC99385.1"/>
    </source>
</evidence>
<feature type="non-terminal residue" evidence="3">
    <location>
        <position position="1"/>
    </location>
</feature>
<feature type="transmembrane region" description="Helical" evidence="1">
    <location>
        <begin position="151"/>
        <end position="170"/>
    </location>
</feature>
<protein>
    <recommendedName>
        <fullName evidence="5">Phytocyanin domain-containing protein</fullName>
    </recommendedName>
</protein>
<evidence type="ECO:0000256" key="1">
    <source>
        <dbReference type="SAM" id="Phobius"/>
    </source>
</evidence>
<name>A0A168HZQ5_MUCCL</name>
<evidence type="ECO:0000256" key="2">
    <source>
        <dbReference type="SAM" id="SignalP"/>
    </source>
</evidence>
<accession>A0A168HZQ5</accession>
<keyword evidence="1" id="KW-1133">Transmembrane helix</keyword>
<feature type="signal peptide" evidence="2">
    <location>
        <begin position="1"/>
        <end position="16"/>
    </location>
</feature>
<feature type="chain" id="PRO_5007897682" description="Phytocyanin domain-containing protein" evidence="2">
    <location>
        <begin position="17"/>
        <end position="171"/>
    </location>
</feature>
<sequence length="171" mass="17673">MKILVLLALLATACSALVNSAVGDCSVINPIGNTIVTAGEKIKIMWANSHATVFPSIYLVQSDGVTTPIVLATNVSTALGEIVAELPRTLVPSNAYYMTLGKAPQSCQSGNLRIIGASSIIPDPKPPGGLENQISSGRFPKGANEAASTSLPLFHITFATIAIALGFILVV</sequence>
<keyword evidence="4" id="KW-1185">Reference proteome</keyword>
<dbReference type="EMBL" id="AMYB01000008">
    <property type="protein sequence ID" value="OAC99385.1"/>
    <property type="molecule type" value="Genomic_DNA"/>
</dbReference>
<reference evidence="3 4" key="1">
    <citation type="submission" date="2015-06" db="EMBL/GenBank/DDBJ databases">
        <title>Expansion of signal transduction pathways in fungi by whole-genome duplication.</title>
        <authorList>
            <consortium name="DOE Joint Genome Institute"/>
            <person name="Corrochano L.M."/>
            <person name="Kuo A."/>
            <person name="Marcet-Houben M."/>
            <person name="Polaino S."/>
            <person name="Salamov A."/>
            <person name="Villalobos J.M."/>
            <person name="Alvarez M.I."/>
            <person name="Avalos J."/>
            <person name="Benito E.P."/>
            <person name="Benoit I."/>
            <person name="Burger G."/>
            <person name="Camino L.P."/>
            <person name="Canovas D."/>
            <person name="Cerda-Olmedo E."/>
            <person name="Cheng J.-F."/>
            <person name="Dominguez A."/>
            <person name="Elias M."/>
            <person name="Eslava A.P."/>
            <person name="Glaser F."/>
            <person name="Grimwood J."/>
            <person name="Gutierrez G."/>
            <person name="Heitman J."/>
            <person name="Henrissat B."/>
            <person name="Iturriaga E.A."/>
            <person name="Lang B.F."/>
            <person name="Lavin J.L."/>
            <person name="Lee S."/>
            <person name="Li W."/>
            <person name="Lindquist E."/>
            <person name="Lopez-Garcia S."/>
            <person name="Luque E.M."/>
            <person name="Marcos A.T."/>
            <person name="Martin J."/>
            <person name="Mccluskey K."/>
            <person name="Medina H.R."/>
            <person name="Miralles-Duran A."/>
            <person name="Miyazaki A."/>
            <person name="Munoz-Torres E."/>
            <person name="Oguiza J.A."/>
            <person name="Ohm R."/>
            <person name="Olmedo M."/>
            <person name="Orejas M."/>
            <person name="Ortiz-Castellanos L."/>
            <person name="Pisabarro A.G."/>
            <person name="Rodriguez-Romero J."/>
            <person name="Ruiz-Herrera J."/>
            <person name="Ruiz-Vazquez R."/>
            <person name="Sanz C."/>
            <person name="Schackwitz W."/>
            <person name="Schmutz J."/>
            <person name="Shahriari M."/>
            <person name="Shelest E."/>
            <person name="Silva-Franco F."/>
            <person name="Soanes D."/>
            <person name="Syed K."/>
            <person name="Tagua V.G."/>
            <person name="Talbot N.J."/>
            <person name="Thon M."/>
            <person name="De Vries R.P."/>
            <person name="Wiebenga A."/>
            <person name="Yadav J.S."/>
            <person name="Braun E.L."/>
            <person name="Baker S."/>
            <person name="Garre V."/>
            <person name="Horwitz B."/>
            <person name="Torres-Martinez S."/>
            <person name="Idnurm A."/>
            <person name="Herrera-Estrella A."/>
            <person name="Gabaldon T."/>
            <person name="Grigoriev I.V."/>
        </authorList>
    </citation>
    <scope>NUCLEOTIDE SEQUENCE [LARGE SCALE GENOMIC DNA]</scope>
    <source>
        <strain evidence="3 4">CBS 277.49</strain>
    </source>
</reference>
<dbReference type="OrthoDB" id="2206038at2759"/>
<evidence type="ECO:0008006" key="5">
    <source>
        <dbReference type="Google" id="ProtNLM"/>
    </source>
</evidence>
<dbReference type="Proteomes" id="UP000077051">
    <property type="component" value="Unassembled WGS sequence"/>
</dbReference>
<dbReference type="VEuPathDB" id="FungiDB:MUCCIDRAFT_157197"/>
<comment type="caution">
    <text evidence="3">The sequence shown here is derived from an EMBL/GenBank/DDBJ whole genome shotgun (WGS) entry which is preliminary data.</text>
</comment>